<evidence type="ECO:0000313" key="2">
    <source>
        <dbReference type="Proteomes" id="UP001190700"/>
    </source>
</evidence>
<dbReference type="AlphaFoldDB" id="A0AAE0KVP6"/>
<name>A0AAE0KVP6_9CHLO</name>
<keyword evidence="2" id="KW-1185">Reference proteome</keyword>
<sequence>MATTMRSLARRKLLKEFDVESAIRLNDTGLNSPTLATPTASSSTDLAKSRSVFARRASIVNGTSRPERLHWAARAILCVAKLGKLIVRIKTAFSTSGLDLASFDFDVDPAKEGPSLRSAAVATGDDPESKELL</sequence>
<proteinExistence type="predicted"/>
<organism evidence="1 2">
    <name type="scientific">Cymbomonas tetramitiformis</name>
    <dbReference type="NCBI Taxonomy" id="36881"/>
    <lineage>
        <taxon>Eukaryota</taxon>
        <taxon>Viridiplantae</taxon>
        <taxon>Chlorophyta</taxon>
        <taxon>Pyramimonadophyceae</taxon>
        <taxon>Pyramimonadales</taxon>
        <taxon>Pyramimonadaceae</taxon>
        <taxon>Cymbomonas</taxon>
    </lineage>
</organism>
<protein>
    <submittedName>
        <fullName evidence="1">Uncharacterized protein</fullName>
    </submittedName>
</protein>
<gene>
    <name evidence="1" type="ORF">CYMTET_28646</name>
</gene>
<dbReference type="EMBL" id="LGRX02016144">
    <property type="protein sequence ID" value="KAK3262501.1"/>
    <property type="molecule type" value="Genomic_DNA"/>
</dbReference>
<reference evidence="1 2" key="1">
    <citation type="journal article" date="2015" name="Genome Biol. Evol.">
        <title>Comparative Genomics of a Bacterivorous Green Alga Reveals Evolutionary Causalities and Consequences of Phago-Mixotrophic Mode of Nutrition.</title>
        <authorList>
            <person name="Burns J.A."/>
            <person name="Paasch A."/>
            <person name="Narechania A."/>
            <person name="Kim E."/>
        </authorList>
    </citation>
    <scope>NUCLEOTIDE SEQUENCE [LARGE SCALE GENOMIC DNA]</scope>
    <source>
        <strain evidence="1 2">PLY_AMNH</strain>
    </source>
</reference>
<comment type="caution">
    <text evidence="1">The sequence shown here is derived from an EMBL/GenBank/DDBJ whole genome shotgun (WGS) entry which is preliminary data.</text>
</comment>
<evidence type="ECO:0000313" key="1">
    <source>
        <dbReference type="EMBL" id="KAK3262501.1"/>
    </source>
</evidence>
<accession>A0AAE0KVP6</accession>
<dbReference type="Proteomes" id="UP001190700">
    <property type="component" value="Unassembled WGS sequence"/>
</dbReference>